<dbReference type="PROSITE" id="PS00518">
    <property type="entry name" value="ZF_RING_1"/>
    <property type="match status" value="1"/>
</dbReference>
<keyword evidence="3" id="KW-0862">Zinc</keyword>
<dbReference type="Pfam" id="PF13445">
    <property type="entry name" value="zf-RING_UBOX"/>
    <property type="match status" value="1"/>
</dbReference>
<gene>
    <name evidence="6" type="primary">URA9_1</name>
    <name evidence="6" type="ORF">SEUCBS140593_006229</name>
</gene>
<evidence type="ECO:0000256" key="3">
    <source>
        <dbReference type="ARBA" id="ARBA00022833"/>
    </source>
</evidence>
<evidence type="ECO:0000256" key="4">
    <source>
        <dbReference type="SAM" id="MobiDB-lite"/>
    </source>
</evidence>
<reference evidence="6 7" key="1">
    <citation type="submission" date="2024-01" db="EMBL/GenBank/DDBJ databases">
        <authorList>
            <person name="Allen C."/>
            <person name="Tagirdzhanova G."/>
        </authorList>
    </citation>
    <scope>NUCLEOTIDE SEQUENCE [LARGE SCALE GENOMIC DNA]</scope>
</reference>
<sequence length="360" mass="39847">MGSTSPKITAQVADHKAKRRADKKTPSPSPSIKPPSVGVRSPLGYEKRLRAVLAKRVAQVASATCSITRRVTRSMARQQAREKALLEKLAAGLASSPSSNNSKVALIIKPPSPTRKTPTMVTNSPWQIEQTQTSPIAPLPEDDVDSPVYLPRDLREIVPDMARYGRHNCGQHGGSKAKAKILVTCRDCRKKYPVAVLHALPCGHVLCRDCLKEVVWDIDARLNRGPTWDAIQNAMDDEFYDKFFLPVEGQPLVQGNGMDRALELAGMTCCDRLMGLDRHMACLDEHSAAAYWLAHEVLRHPLDLARHRCGWPDCGKTLAPTCYFARKGSQMFYCVRCQGNSIFVREGYLAPSRACDKNGM</sequence>
<feature type="domain" description="Zinc finger RING-type eukaryotic" evidence="5">
    <location>
        <begin position="188"/>
        <end position="216"/>
    </location>
</feature>
<dbReference type="InterPro" id="IPR027370">
    <property type="entry name" value="Znf-RING_euk"/>
</dbReference>
<organism evidence="6 7">
    <name type="scientific">Sporothrix eucalyptigena</name>
    <dbReference type="NCBI Taxonomy" id="1812306"/>
    <lineage>
        <taxon>Eukaryota</taxon>
        <taxon>Fungi</taxon>
        <taxon>Dikarya</taxon>
        <taxon>Ascomycota</taxon>
        <taxon>Pezizomycotina</taxon>
        <taxon>Sordariomycetes</taxon>
        <taxon>Sordariomycetidae</taxon>
        <taxon>Ophiostomatales</taxon>
        <taxon>Ophiostomataceae</taxon>
        <taxon>Sporothrix</taxon>
    </lineage>
</organism>
<protein>
    <submittedName>
        <fullName evidence="6">Dihydroorotate dehydrogenase (Quinone), mitochondrial</fullName>
    </submittedName>
</protein>
<evidence type="ECO:0000313" key="6">
    <source>
        <dbReference type="EMBL" id="CAK7226408.1"/>
    </source>
</evidence>
<feature type="region of interest" description="Disordered" evidence="4">
    <location>
        <begin position="1"/>
        <end position="41"/>
    </location>
</feature>
<accession>A0ABP0C336</accession>
<comment type="caution">
    <text evidence="6">The sequence shown here is derived from an EMBL/GenBank/DDBJ whole genome shotgun (WGS) entry which is preliminary data.</text>
</comment>
<proteinExistence type="predicted"/>
<evidence type="ECO:0000256" key="1">
    <source>
        <dbReference type="ARBA" id="ARBA00022723"/>
    </source>
</evidence>
<evidence type="ECO:0000259" key="5">
    <source>
        <dbReference type="Pfam" id="PF13445"/>
    </source>
</evidence>
<keyword evidence="2" id="KW-0863">Zinc-finger</keyword>
<evidence type="ECO:0000256" key="2">
    <source>
        <dbReference type="ARBA" id="ARBA00022771"/>
    </source>
</evidence>
<name>A0ABP0C336_9PEZI</name>
<dbReference type="EMBL" id="CAWUHD010000066">
    <property type="protein sequence ID" value="CAK7226408.1"/>
    <property type="molecule type" value="Genomic_DNA"/>
</dbReference>
<keyword evidence="1" id="KW-0479">Metal-binding</keyword>
<evidence type="ECO:0000313" key="7">
    <source>
        <dbReference type="Proteomes" id="UP001642482"/>
    </source>
</evidence>
<dbReference type="Proteomes" id="UP001642482">
    <property type="component" value="Unassembled WGS sequence"/>
</dbReference>
<keyword evidence="7" id="KW-1185">Reference proteome</keyword>
<dbReference type="InterPro" id="IPR017907">
    <property type="entry name" value="Znf_RING_CS"/>
</dbReference>